<dbReference type="Gene3D" id="1.10.860.10">
    <property type="entry name" value="DNAb Helicase, Chain A"/>
    <property type="match status" value="1"/>
</dbReference>
<organism evidence="4 5">
    <name type="scientific">Actinomadura rugatobispora</name>
    <dbReference type="NCBI Taxonomy" id="1994"/>
    <lineage>
        <taxon>Bacteria</taxon>
        <taxon>Bacillati</taxon>
        <taxon>Actinomycetota</taxon>
        <taxon>Actinomycetes</taxon>
        <taxon>Streptosporangiales</taxon>
        <taxon>Thermomonosporaceae</taxon>
        <taxon>Actinomadura</taxon>
    </lineage>
</organism>
<dbReference type="PANTHER" id="PTHR30153:SF2">
    <property type="entry name" value="REPLICATIVE DNA HELICASE"/>
    <property type="match status" value="1"/>
</dbReference>
<evidence type="ECO:0000313" key="5">
    <source>
        <dbReference type="Proteomes" id="UP001596074"/>
    </source>
</evidence>
<evidence type="ECO:0000256" key="1">
    <source>
        <dbReference type="ARBA" id="ARBA00022705"/>
    </source>
</evidence>
<dbReference type="InterPro" id="IPR027417">
    <property type="entry name" value="P-loop_NTPase"/>
</dbReference>
<dbReference type="InterPro" id="IPR007693">
    <property type="entry name" value="DNA_helicase_DnaB-like_N"/>
</dbReference>
<dbReference type="EMBL" id="JBHSON010000037">
    <property type="protein sequence ID" value="MFC5748911.1"/>
    <property type="molecule type" value="Genomic_DNA"/>
</dbReference>
<accession>A0ABW1A355</accession>
<evidence type="ECO:0000259" key="3">
    <source>
        <dbReference type="Pfam" id="PF00772"/>
    </source>
</evidence>
<gene>
    <name evidence="4" type="ORF">ACFPZN_25120</name>
</gene>
<feature type="domain" description="DNA helicase DnaB-like N-terminal" evidence="3">
    <location>
        <begin position="10"/>
        <end position="109"/>
    </location>
</feature>
<evidence type="ECO:0000313" key="4">
    <source>
        <dbReference type="EMBL" id="MFC5748911.1"/>
    </source>
</evidence>
<dbReference type="SUPFAM" id="SSF48024">
    <property type="entry name" value="N-terminal domain of DnaB helicase"/>
    <property type="match status" value="1"/>
</dbReference>
<dbReference type="PANTHER" id="PTHR30153">
    <property type="entry name" value="REPLICATIVE DNA HELICASE DNAB"/>
    <property type="match status" value="1"/>
</dbReference>
<keyword evidence="5" id="KW-1185">Reference proteome</keyword>
<dbReference type="InterPro" id="IPR016136">
    <property type="entry name" value="DNA_helicase_N/primase_C"/>
</dbReference>
<dbReference type="Pfam" id="PF00772">
    <property type="entry name" value="DnaB"/>
    <property type="match status" value="1"/>
</dbReference>
<keyword evidence="2" id="KW-0238">DNA-binding</keyword>
<evidence type="ECO:0000256" key="2">
    <source>
        <dbReference type="ARBA" id="ARBA00023125"/>
    </source>
</evidence>
<dbReference type="Proteomes" id="UP001596074">
    <property type="component" value="Unassembled WGS sequence"/>
</dbReference>
<sequence length="453" mass="50611">MTDFDDRPRPHDIGAEQATLGAMLWSPEAAAKVAEILARDDFYRPSHQTIYERITAMRRDGIPVDSETVRAELEKHHEFSGDFKPPYLHDLMTACPTVTNADYYARTVARLASRRRVLETLERAQQQAWTGTDLAELTERAAYDLTVETRLADVEHAVTAVELDELLAAEDDTAYDWVIPGFLERGDRFVLTGAEGSGKSTLLRQVGMQASSGIHPFTGAHIAPLRVLQVDLENSEAQSRRELRPLRLAAGDRYRAGHFFLRSRPEGMDLTGQADREWLRRLAETVAPDLLIIGPLYKMANGSPIEEESAKPVAVTLDALRVQIGCALLIEAHASKTMHGTRRAIEPYGWSGWLRWPEFGFHIGKDGQLTPWRGQRDASRDIPAALQRGGTWPWSPLTRPRDILWARIVGYCEQIGDRPSYRDLAEMTGASVGAVQKAIAEHRAEWDTLGGAE</sequence>
<dbReference type="SUPFAM" id="SSF52540">
    <property type="entry name" value="P-loop containing nucleoside triphosphate hydrolases"/>
    <property type="match status" value="1"/>
</dbReference>
<protein>
    <submittedName>
        <fullName evidence="4">DnaB-like helicase N-terminal domain-containing protein</fullName>
    </submittedName>
</protein>
<dbReference type="Pfam" id="PF13481">
    <property type="entry name" value="AAA_25"/>
    <property type="match status" value="1"/>
</dbReference>
<reference evidence="5" key="1">
    <citation type="journal article" date="2019" name="Int. J. Syst. Evol. Microbiol.">
        <title>The Global Catalogue of Microorganisms (GCM) 10K type strain sequencing project: providing services to taxonomists for standard genome sequencing and annotation.</title>
        <authorList>
            <consortium name="The Broad Institute Genomics Platform"/>
            <consortium name="The Broad Institute Genome Sequencing Center for Infectious Disease"/>
            <person name="Wu L."/>
            <person name="Ma J."/>
        </authorList>
    </citation>
    <scope>NUCLEOTIDE SEQUENCE [LARGE SCALE GENOMIC DNA]</scope>
    <source>
        <strain evidence="5">KCTC 42087</strain>
    </source>
</reference>
<dbReference type="Gene3D" id="3.40.50.300">
    <property type="entry name" value="P-loop containing nucleotide triphosphate hydrolases"/>
    <property type="match status" value="1"/>
</dbReference>
<proteinExistence type="predicted"/>
<name>A0ABW1A355_9ACTN</name>
<keyword evidence="1" id="KW-0235">DNA replication</keyword>
<dbReference type="InterPro" id="IPR036185">
    <property type="entry name" value="DNA_heli_DnaB-like_N_sf"/>
</dbReference>
<comment type="caution">
    <text evidence="4">The sequence shown here is derived from an EMBL/GenBank/DDBJ whole genome shotgun (WGS) entry which is preliminary data.</text>
</comment>